<dbReference type="Gene3D" id="3.40.50.12780">
    <property type="entry name" value="N-terminal domain of ligase-like"/>
    <property type="match status" value="1"/>
</dbReference>
<dbReference type="InterPro" id="IPR053158">
    <property type="entry name" value="CapK_Type1_Caps_Biosynth"/>
</dbReference>
<organism evidence="1 2">
    <name type="scientific">Aureimonas glaciei</name>
    <dbReference type="NCBI Taxonomy" id="1776957"/>
    <lineage>
        <taxon>Bacteria</taxon>
        <taxon>Pseudomonadati</taxon>
        <taxon>Pseudomonadota</taxon>
        <taxon>Alphaproteobacteria</taxon>
        <taxon>Hyphomicrobiales</taxon>
        <taxon>Aurantimonadaceae</taxon>
        <taxon>Aureimonas</taxon>
    </lineage>
</organism>
<reference evidence="1" key="2">
    <citation type="submission" date="2020-09" db="EMBL/GenBank/DDBJ databases">
        <authorList>
            <person name="Sun Q."/>
            <person name="Zhou Y."/>
        </authorList>
    </citation>
    <scope>NUCLEOTIDE SEQUENCE</scope>
    <source>
        <strain evidence="1">CGMCC 1.15493</strain>
    </source>
</reference>
<gene>
    <name evidence="1" type="ORF">GCM10011335_28130</name>
</gene>
<evidence type="ECO:0000313" key="1">
    <source>
        <dbReference type="EMBL" id="GGD23586.1"/>
    </source>
</evidence>
<dbReference type="InterPro" id="IPR042099">
    <property type="entry name" value="ANL_N_sf"/>
</dbReference>
<dbReference type="AlphaFoldDB" id="A0A916XZA2"/>
<name>A0A916XZA2_9HYPH</name>
<comment type="caution">
    <text evidence="1">The sequence shown here is derived from an EMBL/GenBank/DDBJ whole genome shotgun (WGS) entry which is preliminary data.</text>
</comment>
<sequence>MASLSLRRPAAEPEFAAELAERLEAVEAPTAAGLAGLVERLSGSHPLKAAATHVVQAWLMQYTLRQARENCAFYRDRDIYQSLALPEPGTPIDLSGLPVIDRRIAVAHAEEIVSDRLELRQICHSSGTTGMPIEIHKSYAEVAFIGAYFTALFQPLRQRIGTLPLSLSFPNVNHGMPVPIPGFGKGFHGGVTDDTLIRDAVRVLQRTYRIPGHASRIKILAGLEHHILFFTSYLLEQGIDPRSFQLQAVNITGNFVARHWLDFLAESWGTLINDRFTLTELIGGASRLGLSDEFVLDAQIFGEVVNDHGRSVEEGPGRLCLTGMAPWVQMHPLIRYDTGDLVWRTRRDDTPHLTFRFLGKQRNVIARERGGRREYLVFSAVLNEILSPIPDIRLYDWFSNVRCALDRSIGSLPTMAVRYDEPAGETPLLRIALELRYAPHCFRPRVEELVKRLTAQLRAVEGTVLAAAMDAGELELKFDFLPPEGLKEPIVIKI</sequence>
<dbReference type="RefSeq" id="WP_188851684.1">
    <property type="nucleotide sequence ID" value="NZ_BMJJ01000006.1"/>
</dbReference>
<keyword evidence="2" id="KW-1185">Reference proteome</keyword>
<dbReference type="EMBL" id="BMJJ01000006">
    <property type="protein sequence ID" value="GGD23586.1"/>
    <property type="molecule type" value="Genomic_DNA"/>
</dbReference>
<accession>A0A916XZA2</accession>
<evidence type="ECO:0000313" key="2">
    <source>
        <dbReference type="Proteomes" id="UP000613160"/>
    </source>
</evidence>
<proteinExistence type="predicted"/>
<protein>
    <submittedName>
        <fullName evidence="1">Coenzyme F390 synthetase</fullName>
    </submittedName>
</protein>
<dbReference type="PANTHER" id="PTHR36932">
    <property type="entry name" value="CAPSULAR POLYSACCHARIDE BIOSYNTHESIS PROTEIN"/>
    <property type="match status" value="1"/>
</dbReference>
<dbReference type="PANTHER" id="PTHR36932:SF1">
    <property type="entry name" value="CAPSULAR POLYSACCHARIDE BIOSYNTHESIS PROTEIN"/>
    <property type="match status" value="1"/>
</dbReference>
<dbReference type="SUPFAM" id="SSF56801">
    <property type="entry name" value="Acetyl-CoA synthetase-like"/>
    <property type="match status" value="1"/>
</dbReference>
<dbReference type="Proteomes" id="UP000613160">
    <property type="component" value="Unassembled WGS sequence"/>
</dbReference>
<reference evidence="1" key="1">
    <citation type="journal article" date="2014" name="Int. J. Syst. Evol. Microbiol.">
        <title>Complete genome sequence of Corynebacterium casei LMG S-19264T (=DSM 44701T), isolated from a smear-ripened cheese.</title>
        <authorList>
            <consortium name="US DOE Joint Genome Institute (JGI-PGF)"/>
            <person name="Walter F."/>
            <person name="Albersmeier A."/>
            <person name="Kalinowski J."/>
            <person name="Ruckert C."/>
        </authorList>
    </citation>
    <scope>NUCLEOTIDE SEQUENCE</scope>
    <source>
        <strain evidence="1">CGMCC 1.15493</strain>
    </source>
</reference>